<evidence type="ECO:0000313" key="5">
    <source>
        <dbReference type="Proteomes" id="UP001177160"/>
    </source>
</evidence>
<dbReference type="Pfam" id="PF02638">
    <property type="entry name" value="GHL10"/>
    <property type="match status" value="2"/>
</dbReference>
<keyword evidence="2" id="KW-0812">Transmembrane</keyword>
<organism evidence="4 5">
    <name type="scientific">Paracholeplasma manati</name>
    <dbReference type="NCBI Taxonomy" id="591373"/>
    <lineage>
        <taxon>Bacteria</taxon>
        <taxon>Bacillati</taxon>
        <taxon>Mycoplasmatota</taxon>
        <taxon>Mollicutes</taxon>
        <taxon>Acholeplasmatales</taxon>
        <taxon>Acholeplasmataceae</taxon>
        <taxon>Paracholeplasma</taxon>
    </lineage>
</organism>
<keyword evidence="1" id="KW-0732">Signal</keyword>
<evidence type="ECO:0000259" key="3">
    <source>
        <dbReference type="Pfam" id="PF02638"/>
    </source>
</evidence>
<feature type="domain" description="Glycosyl hydrolase-like 10" evidence="3">
    <location>
        <begin position="51"/>
        <end position="364"/>
    </location>
</feature>
<protein>
    <submittedName>
        <fullName evidence="4">Family 10 glycosylhydrolase</fullName>
    </submittedName>
</protein>
<evidence type="ECO:0000256" key="2">
    <source>
        <dbReference type="SAM" id="Phobius"/>
    </source>
</evidence>
<sequence>MKLLKTTIIGICLFLLGTFLYGQQQPKKETPSIFQTTAAVPLNEYEEKDYELRAVWVATAWNLNIGTAINRTAFETEYRALVDRVKSKNMNAIFFQTRPMNDAWYDSMYAPFSKYMSGTENIDPGWDVMAFMIDYAHQQGIEFHAWMNPYRVVTTSSSKTTALNALSTKNFARINPQLVIAGNADSNGNFPYILNPGEPQVKDYIVNIVDEIMDLYDIDGIHYDDYFYPYSGTPTSADSTTYAANNPNNLSLEDWRRENVNDAVRMTFDAVEAHNLANGKNIRFGISPFGIWKNGGEGSDTNGMQSYYAQFADSRRWVKEGWVHYINPQVYWQFTTAAAPYANVVDWWVEQVRGTGVDLVIGHSISAAQNWGSTEIQNQLLHNAQYPEIIGSAFYSAAYLNTTNVTNVVNNLWTTMPFGTLAESNVASPVVMFTGTKQGDEYRTNVTMSITSPDTIYYRLDYGTWTLYTTPVTFTTQGTYAIHVKAVNASNEESLIQGHTLIINKINTDVPVITPTGDKSGNDYLPGVSVSINANSSNPVWVAINFGSVGPWVLYTEPLVLTNPGNYFIQTKTISSEGAESPVQTLSLKVVVPCYALPTALFAGTGSNDFYQSAVMNLNGVTNLQYNINGGTWTDYSAPVTFDEEGDYVIGYRNNDGCKTATYKTIVIDQTLPNDPAIEITGTKEGLYYITEVTAALSVEDDSTIYYRLHDGSNWTSWQVYVDPFEFYLNNLYTLEYYAIDEALNVSETLTERFRMQLPPVEDNLYVIRDGEPVNYYQTNTPIELPTTWSEKDKEVRAVWVATVSNIDVPMMTTEAAYKAQLIAIIERVKAVHMNTIFFQVRPMNDAFYYSEFAPMSRYINGTEGFDPGFDVLAFMVEEGHKRGIEIHAWLNPYRVSTGTDDKMTQLNALHEDNFARKNPNLVIADSQGKLILNPGEPAVRNYLNQVVNELVTKYAIDGIHFDDYFYSYSGMNNAQDAETFLSNNPNGLSLADWRRNNVDQMVEMVFDTVEAENIAKQKNMKFGISPFGIWKSGGDGSNTSSGALQSYSAQFADSKKWVEEGWVHYIMPQLYWQFDHSAAPYADLVDWWAEITENAGVDLIIGHGFYRYAETSNNWTNENEFLEQLRYASQYPSVKGHALFSFKTLNSTDPEVVQALERMDNYYWTTDVQTHWYKAPVDPVDPEPEDPICDSDETLIDGKCVAQSEPFSEDQMVLIGASVIGTLAIGVVIFFAIKKKP</sequence>
<feature type="transmembrane region" description="Helical" evidence="2">
    <location>
        <begin position="1213"/>
        <end position="1234"/>
    </location>
</feature>
<dbReference type="RefSeq" id="WP_263608694.1">
    <property type="nucleotide sequence ID" value="NZ_JAOVQM010000005.1"/>
</dbReference>
<dbReference type="PANTHER" id="PTHR43405:SF1">
    <property type="entry name" value="GLYCOSYL HYDROLASE DIGH"/>
    <property type="match status" value="1"/>
</dbReference>
<dbReference type="InterPro" id="IPR052177">
    <property type="entry name" value="Divisome_Glycosyl_Hydrolase"/>
</dbReference>
<dbReference type="Gene3D" id="3.20.20.80">
    <property type="entry name" value="Glycosidases"/>
    <property type="match status" value="2"/>
</dbReference>
<dbReference type="SUPFAM" id="SSF51445">
    <property type="entry name" value="(Trans)glycosidases"/>
    <property type="match status" value="2"/>
</dbReference>
<reference evidence="4" key="1">
    <citation type="submission" date="2022-09" db="EMBL/GenBank/DDBJ databases">
        <title>Novel Mycoplasma species identified in domestic and wild animals.</title>
        <authorList>
            <person name="Volokhov D.V."/>
            <person name="Furtak V.A."/>
            <person name="Zagorodnyaya T.A."/>
        </authorList>
    </citation>
    <scope>NUCLEOTIDE SEQUENCE</scope>
    <source>
        <strain evidence="4">Oakley</strain>
    </source>
</reference>
<proteinExistence type="predicted"/>
<dbReference type="EMBL" id="JAOVQM010000005">
    <property type="protein sequence ID" value="MCV2232506.1"/>
    <property type="molecule type" value="Genomic_DNA"/>
</dbReference>
<accession>A0ABT2Y6Z4</accession>
<dbReference type="InterPro" id="IPR003790">
    <property type="entry name" value="GHL10"/>
</dbReference>
<keyword evidence="2" id="KW-1133">Transmembrane helix</keyword>
<dbReference type="Proteomes" id="UP001177160">
    <property type="component" value="Unassembled WGS sequence"/>
</dbReference>
<gene>
    <name evidence="4" type="ORF">N7548_06670</name>
</gene>
<feature type="domain" description="Glycosyl hydrolase-like 10" evidence="3">
    <location>
        <begin position="795"/>
        <end position="1114"/>
    </location>
</feature>
<evidence type="ECO:0000313" key="4">
    <source>
        <dbReference type="EMBL" id="MCV2232506.1"/>
    </source>
</evidence>
<dbReference type="InterPro" id="IPR017853">
    <property type="entry name" value="GH"/>
</dbReference>
<keyword evidence="2" id="KW-0472">Membrane</keyword>
<keyword evidence="5" id="KW-1185">Reference proteome</keyword>
<dbReference type="PANTHER" id="PTHR43405">
    <property type="entry name" value="GLYCOSYL HYDROLASE DIGH"/>
    <property type="match status" value="1"/>
</dbReference>
<evidence type="ECO:0000256" key="1">
    <source>
        <dbReference type="ARBA" id="ARBA00022729"/>
    </source>
</evidence>
<comment type="caution">
    <text evidence="4">The sequence shown here is derived from an EMBL/GenBank/DDBJ whole genome shotgun (WGS) entry which is preliminary data.</text>
</comment>
<name>A0ABT2Y6Z4_9MOLU</name>